<sequence>MPAAADRTSDSSAAQEPSRTDAQEPTAAAPEPSAAPGDPLFREHLFPGIGMWIGAVLLGGALGLVVVPLHLPTAIVLAVVCIIALLVLVHQYSPVLEVTSEQFRLARARIDVELLGEAQVLRDEEWGVTIGQNFEPLAHHCVRGWTRSGIRVEVLDEQDPTTAWVASTRRPEDLALALRTAQQVQQRRSG</sequence>
<reference evidence="3" key="2">
    <citation type="submission" date="2021-09" db="EMBL/GenBank/DDBJ databases">
        <authorList>
            <person name="Gilroy R."/>
        </authorList>
    </citation>
    <scope>NUCLEOTIDE SEQUENCE</scope>
    <source>
        <strain evidence="3">ChiGjej5B5-22894</strain>
    </source>
</reference>
<organism evidence="3 4">
    <name type="scientific">Brachybacterium massiliense</name>
    <dbReference type="NCBI Taxonomy" id="1755098"/>
    <lineage>
        <taxon>Bacteria</taxon>
        <taxon>Bacillati</taxon>
        <taxon>Actinomycetota</taxon>
        <taxon>Actinomycetes</taxon>
        <taxon>Micrococcales</taxon>
        <taxon>Dermabacteraceae</taxon>
        <taxon>Brachybacterium</taxon>
    </lineage>
</organism>
<feature type="compositionally biased region" description="Low complexity" evidence="1">
    <location>
        <begin position="25"/>
        <end position="36"/>
    </location>
</feature>
<feature type="compositionally biased region" description="Low complexity" evidence="1">
    <location>
        <begin position="1"/>
        <end position="14"/>
    </location>
</feature>
<dbReference type="InterPro" id="IPR021443">
    <property type="entry name" value="DUF3093"/>
</dbReference>
<dbReference type="Proteomes" id="UP000742460">
    <property type="component" value="Unassembled WGS sequence"/>
</dbReference>
<evidence type="ECO:0000256" key="2">
    <source>
        <dbReference type="SAM" id="Phobius"/>
    </source>
</evidence>
<keyword evidence="2" id="KW-0812">Transmembrane</keyword>
<feature type="transmembrane region" description="Helical" evidence="2">
    <location>
        <begin position="74"/>
        <end position="92"/>
    </location>
</feature>
<evidence type="ECO:0000313" key="4">
    <source>
        <dbReference type="Proteomes" id="UP000742460"/>
    </source>
</evidence>
<dbReference type="EMBL" id="DYUE01000098">
    <property type="protein sequence ID" value="HJG90844.1"/>
    <property type="molecule type" value="Genomic_DNA"/>
</dbReference>
<feature type="transmembrane region" description="Helical" evidence="2">
    <location>
        <begin position="49"/>
        <end position="67"/>
    </location>
</feature>
<protein>
    <submittedName>
        <fullName evidence="3">DUF3093 domain-containing protein</fullName>
    </submittedName>
</protein>
<comment type="caution">
    <text evidence="3">The sequence shown here is derived from an EMBL/GenBank/DDBJ whole genome shotgun (WGS) entry which is preliminary data.</text>
</comment>
<evidence type="ECO:0000313" key="3">
    <source>
        <dbReference type="EMBL" id="HJG90844.1"/>
    </source>
</evidence>
<proteinExistence type="predicted"/>
<accession>A0A921MV78</accession>
<feature type="region of interest" description="Disordered" evidence="1">
    <location>
        <begin position="1"/>
        <end position="36"/>
    </location>
</feature>
<name>A0A921MV78_9MICO</name>
<gene>
    <name evidence="3" type="ORF">K8V81_03875</name>
</gene>
<reference evidence="3" key="1">
    <citation type="journal article" date="2021" name="PeerJ">
        <title>Extensive microbial diversity within the chicken gut microbiome revealed by metagenomics and culture.</title>
        <authorList>
            <person name="Gilroy R."/>
            <person name="Ravi A."/>
            <person name="Getino M."/>
            <person name="Pursley I."/>
            <person name="Horton D.L."/>
            <person name="Alikhan N.F."/>
            <person name="Baker D."/>
            <person name="Gharbi K."/>
            <person name="Hall N."/>
            <person name="Watson M."/>
            <person name="Adriaenssens E.M."/>
            <person name="Foster-Nyarko E."/>
            <person name="Jarju S."/>
            <person name="Secka A."/>
            <person name="Antonio M."/>
            <person name="Oren A."/>
            <person name="Chaudhuri R.R."/>
            <person name="La Ragione R."/>
            <person name="Hildebrand F."/>
            <person name="Pallen M.J."/>
        </authorList>
    </citation>
    <scope>NUCLEOTIDE SEQUENCE</scope>
    <source>
        <strain evidence="3">ChiGjej5B5-22894</strain>
    </source>
</reference>
<dbReference type="AlphaFoldDB" id="A0A921MV78"/>
<dbReference type="Pfam" id="PF11292">
    <property type="entry name" value="DUF3093"/>
    <property type="match status" value="1"/>
</dbReference>
<keyword evidence="2" id="KW-0472">Membrane</keyword>
<keyword evidence="2" id="KW-1133">Transmembrane helix</keyword>
<evidence type="ECO:0000256" key="1">
    <source>
        <dbReference type="SAM" id="MobiDB-lite"/>
    </source>
</evidence>